<evidence type="ECO:0000256" key="1">
    <source>
        <dbReference type="PROSITE-ProRule" id="PRU01398"/>
    </source>
</evidence>
<evidence type="ECO:0000313" key="4">
    <source>
        <dbReference type="EMBL" id="MDP0587787.1"/>
    </source>
</evidence>
<keyword evidence="1" id="KW-1035">Host cytoplasm</keyword>
<dbReference type="SUPFAM" id="SSF52047">
    <property type="entry name" value="RNI-like"/>
    <property type="match status" value="1"/>
</dbReference>
<keyword evidence="5" id="KW-1185">Reference proteome</keyword>
<evidence type="ECO:0000259" key="3">
    <source>
        <dbReference type="PROSITE" id="PS52053"/>
    </source>
</evidence>
<protein>
    <submittedName>
        <fullName evidence="4">NEL-type E3 ubiquitin ligase domain-containing protein</fullName>
    </submittedName>
</protein>
<dbReference type="GO" id="GO:0005576">
    <property type="term" value="C:extracellular region"/>
    <property type="evidence" value="ECO:0007669"/>
    <property type="project" value="UniProtKB-UniRule"/>
</dbReference>
<gene>
    <name evidence="4" type="ORF">QS748_00675</name>
</gene>
<sequence length="855" mass="94251">MNIRPNKPGSVNSSVETDSKGSSEQSIGQVTGSNGQAIIKEASTASVDNHSVTNPNTNDETPCSIQPTRNIIRKDLKEKTSTVSDSTTKTDAHPNQAVTPGVISNCDKKILLPIKEIEANVLKKLIIDGEFCDNTHYNVKGDLEFVNEPCLTKLPSHLTVTEGLTISRCANLETLSSNLNARSISIDSCHKLTTLSENLHTTYLSLSDCNGLIQLPETLKVDEDATISECPNLKYLPPNFVKHNLEVTRCGSLTTFGDDLTLTGQLKVSHCNNLTNIVTKDLTVESLFIDENEILQTVAKNICAQKNSPRGRSDCTVKACPNLITLAETIIVAGIFAIRECSKLMHLPTKLEVGGMFMLSYCDKITTLGDGHHFTGVVSLKNLKHLESVGNNIIIGGRLTLMENPNLKTIGNDITAHDIVCIECLGLEDVGDRIAVKNNFGLVGCTKLVTINDTLKVEGDFFLDYCVSLAHLPDEKFELGGDLSLVGCDDLTNIPDWIKTLGAKKSGDTRCVYLPYNNTRISTVTEELLRNEVPGMKFIRHQPTTGEEALYPISSYTFGTFAEAFTFWKNLASPSQASVTNIPIPDLQPNESADLIKFLELLTTTEDYKDKTSRKFLAERVVNILPLIIKKSEYQEHFLNILFSYLNSCIDGINFSLNELETALLIKDAEAQAIKSNNPSALKEVGMKIMILAKIKKISEEYITQKLSGNDPVAVRLGFQIGLQEKFNLPGLAKSMHFVTFSGVKQEDIDKAIVRINDSCTDAELDVFLTTWEPWGKYQRSCDIPKFDILSSVPVANINECAILHDTCNEMVLLNGVHVSYEALCKFFVESGNNPFTNKVLNWSEVHKLILSDKG</sequence>
<accession>A0AA90SCA1</accession>
<keyword evidence="1" id="KW-0964">Secreted</keyword>
<feature type="compositionally biased region" description="Polar residues" evidence="2">
    <location>
        <begin position="9"/>
        <end position="36"/>
    </location>
</feature>
<dbReference type="EMBL" id="JASXSV010000001">
    <property type="protein sequence ID" value="MDP0587787.1"/>
    <property type="molecule type" value="Genomic_DNA"/>
</dbReference>
<dbReference type="PANTHER" id="PTHR36766">
    <property type="entry name" value="PLANT BROAD-SPECTRUM MILDEW RESISTANCE PROTEIN RPW8"/>
    <property type="match status" value="1"/>
</dbReference>
<dbReference type="GO" id="GO:0004842">
    <property type="term" value="F:ubiquitin-protein transferase activity"/>
    <property type="evidence" value="ECO:0007669"/>
    <property type="project" value="UniProtKB-UniRule"/>
</dbReference>
<proteinExistence type="inferred from homology"/>
<comment type="PTM">
    <text evidence="1">Ubiquitinated in the presence of host E1 ubiquitin-activating enzyme, E2 ubiquitin-conjugating enzyme and ubiquitin.</text>
</comment>
<keyword evidence="1" id="KW-0833">Ubl conjugation pathway</keyword>
<name>A0AA90SCA1_9GAMM</name>
<comment type="similarity">
    <text evidence="1">Belongs to the LRR-containing bacterial E3 ligase family.</text>
</comment>
<dbReference type="Gene3D" id="1.20.58.360">
    <property type="entry name" value="Shigella T3SS effector IpaH defines"/>
    <property type="match status" value="1"/>
</dbReference>
<feature type="domain" description="NEL" evidence="3">
    <location>
        <begin position="560"/>
        <end position="855"/>
    </location>
</feature>
<reference evidence="4 5" key="1">
    <citation type="journal article" date="2023" name="bioRxiv">
        <title>An intranuclear bacterial parasite of deep-sea mussels expresses apoptosis inhibitors acquired from its host.</title>
        <authorList>
            <person name="Gonzalez Porras M.A."/>
            <person name="Assie A."/>
            <person name="Tietjen M."/>
            <person name="Violette M."/>
            <person name="Kleiner M."/>
            <person name="Gruber-Vodicka H."/>
            <person name="Dubilier N."/>
            <person name="Leisch N."/>
        </authorList>
    </citation>
    <scope>NUCLEOTIDE SEQUENCE [LARGE SCALE GENOMIC DNA]</scope>
    <source>
        <strain evidence="4">IAP13</strain>
    </source>
</reference>
<feature type="active site" description="Glycyl thioester intermediate" evidence="1">
    <location>
        <position position="649"/>
    </location>
</feature>
<feature type="region of interest" description="Disordered" evidence="2">
    <location>
        <begin position="1"/>
        <end position="96"/>
    </location>
</feature>
<evidence type="ECO:0000313" key="5">
    <source>
        <dbReference type="Proteomes" id="UP001178148"/>
    </source>
</evidence>
<dbReference type="InterPro" id="IPR029487">
    <property type="entry name" value="NEL_dom"/>
</dbReference>
<dbReference type="Proteomes" id="UP001178148">
    <property type="component" value="Unassembled WGS sequence"/>
</dbReference>
<dbReference type="AlphaFoldDB" id="A0AA90SCA1"/>
<comment type="caution">
    <text evidence="4">The sequence shown here is derived from an EMBL/GenBank/DDBJ whole genome shotgun (WGS) entry which is preliminary data.</text>
</comment>
<keyword evidence="1" id="KW-0832">Ubl conjugation</keyword>
<dbReference type="Pfam" id="PF14496">
    <property type="entry name" value="NEL"/>
    <property type="match status" value="1"/>
</dbReference>
<dbReference type="PANTHER" id="PTHR36766:SF70">
    <property type="entry name" value="DISEASE RESISTANCE PROTEIN RGA4"/>
    <property type="match status" value="1"/>
</dbReference>
<evidence type="ECO:0000256" key="2">
    <source>
        <dbReference type="SAM" id="MobiDB-lite"/>
    </source>
</evidence>
<dbReference type="GO" id="GO:0016567">
    <property type="term" value="P:protein ubiquitination"/>
    <property type="evidence" value="ECO:0007669"/>
    <property type="project" value="InterPro"/>
</dbReference>
<organism evidence="4 5">
    <name type="scientific">Candidatus Endonucleibacter bathymodioli</name>
    <dbReference type="NCBI Taxonomy" id="539814"/>
    <lineage>
        <taxon>Bacteria</taxon>
        <taxon>Pseudomonadati</taxon>
        <taxon>Pseudomonadota</taxon>
        <taxon>Gammaproteobacteria</taxon>
        <taxon>Oceanospirillales</taxon>
        <taxon>Endozoicomonadaceae</taxon>
        <taxon>Candidatus Endonucleibacter</taxon>
    </lineage>
</organism>
<dbReference type="PROSITE" id="PS52053">
    <property type="entry name" value="NEL"/>
    <property type="match status" value="1"/>
</dbReference>
<keyword evidence="1" id="KW-0808">Transferase</keyword>
<feature type="compositionally biased region" description="Polar residues" evidence="2">
    <location>
        <begin position="43"/>
        <end position="69"/>
    </location>
</feature>